<evidence type="ECO:0000313" key="2">
    <source>
        <dbReference type="Proteomes" id="UP000294513"/>
    </source>
</evidence>
<protein>
    <submittedName>
        <fullName evidence="1">Uncharacterized protein</fullName>
    </submittedName>
</protein>
<dbReference type="RefSeq" id="WP_131888727.1">
    <property type="nucleotide sequence ID" value="NZ_SMKU01000002.1"/>
</dbReference>
<gene>
    <name evidence="1" type="ORF">E1298_00615</name>
</gene>
<dbReference type="AlphaFoldDB" id="A0A4R5CDI3"/>
<reference evidence="1 2" key="1">
    <citation type="submission" date="2019-03" db="EMBL/GenBank/DDBJ databases">
        <title>Draft genome sequences of novel Actinobacteria.</title>
        <authorList>
            <person name="Sahin N."/>
            <person name="Ay H."/>
            <person name="Saygin H."/>
        </authorList>
    </citation>
    <scope>NUCLEOTIDE SEQUENCE [LARGE SCALE GENOMIC DNA]</scope>
    <source>
        <strain evidence="1 2">H3C3</strain>
    </source>
</reference>
<accession>A0A4R5CDI3</accession>
<organism evidence="1 2">
    <name type="scientific">Actinomadura rubrisoli</name>
    <dbReference type="NCBI Taxonomy" id="2530368"/>
    <lineage>
        <taxon>Bacteria</taxon>
        <taxon>Bacillati</taxon>
        <taxon>Actinomycetota</taxon>
        <taxon>Actinomycetes</taxon>
        <taxon>Streptosporangiales</taxon>
        <taxon>Thermomonosporaceae</taxon>
        <taxon>Actinomadura</taxon>
    </lineage>
</organism>
<evidence type="ECO:0000313" key="1">
    <source>
        <dbReference type="EMBL" id="TDD97565.1"/>
    </source>
</evidence>
<dbReference type="Proteomes" id="UP000294513">
    <property type="component" value="Unassembled WGS sequence"/>
</dbReference>
<dbReference type="EMBL" id="SMKU01000002">
    <property type="protein sequence ID" value="TDD97565.1"/>
    <property type="molecule type" value="Genomic_DNA"/>
</dbReference>
<comment type="caution">
    <text evidence="1">The sequence shown here is derived from an EMBL/GenBank/DDBJ whole genome shotgun (WGS) entry which is preliminary data.</text>
</comment>
<proteinExistence type="predicted"/>
<keyword evidence="2" id="KW-1185">Reference proteome</keyword>
<name>A0A4R5CDI3_9ACTN</name>
<sequence>MGDSTAPMESRPWYRPGMSARDIACWEAAERCAAAAPEIRRGDDVWLALRPLVGGMCAHPDEQEHRAA</sequence>